<accession>A0AAU9CD04</accession>
<gene>
    <name evidence="2" type="ORF">MIT9_P0386</name>
</gene>
<keyword evidence="3" id="KW-1185">Reference proteome</keyword>
<dbReference type="EMBL" id="AP024714">
    <property type="protein sequence ID" value="BCX80810.1"/>
    <property type="molecule type" value="Genomic_DNA"/>
</dbReference>
<name>A0AAU9CD04_9GAMM</name>
<evidence type="ECO:0000313" key="3">
    <source>
        <dbReference type="Proteomes" id="UP001321825"/>
    </source>
</evidence>
<dbReference type="AlphaFoldDB" id="A0AAU9CD04"/>
<feature type="region of interest" description="Disordered" evidence="1">
    <location>
        <begin position="93"/>
        <end position="122"/>
    </location>
</feature>
<proteinExistence type="predicted"/>
<feature type="compositionally biased region" description="Basic and acidic residues" evidence="1">
    <location>
        <begin position="100"/>
        <end position="122"/>
    </location>
</feature>
<dbReference type="Proteomes" id="UP001321825">
    <property type="component" value="Chromosome"/>
</dbReference>
<evidence type="ECO:0000313" key="2">
    <source>
        <dbReference type="EMBL" id="BCX80810.1"/>
    </source>
</evidence>
<dbReference type="KEGG" id="mcau:MIT9_P0386"/>
<dbReference type="RefSeq" id="WP_317705758.1">
    <property type="nucleotide sequence ID" value="NZ_AP024714.1"/>
</dbReference>
<sequence length="155" mass="17974">MWKRWTDPMRWPLILLLALATEGEGSPFLVRTTLDFQTAPPKRQKPPPKVKLKKFDRPHRSKGWFKVAGYSGSKYFYGTVQIVNRSKVAGYVYSQNPAKEPPDKSQDYQRPENKENGAHTEKGQKYIYGKVTKNGWIQAFDQQGNLYRLTILQQP</sequence>
<evidence type="ECO:0000256" key="1">
    <source>
        <dbReference type="SAM" id="MobiDB-lite"/>
    </source>
</evidence>
<organism evidence="2 3">
    <name type="scientific">Methylomarinovum caldicuralii</name>
    <dbReference type="NCBI Taxonomy" id="438856"/>
    <lineage>
        <taxon>Bacteria</taxon>
        <taxon>Pseudomonadati</taxon>
        <taxon>Pseudomonadota</taxon>
        <taxon>Gammaproteobacteria</taxon>
        <taxon>Methylococcales</taxon>
        <taxon>Methylothermaceae</taxon>
        <taxon>Methylomarinovum</taxon>
    </lineage>
</organism>
<reference evidence="3" key="1">
    <citation type="journal article" date="2024" name="Int. J. Syst. Evol. Microbiol.">
        <title>Methylomarinovum tepidoasis sp. nov., a moderately thermophilic methanotroph of the family Methylothermaceae isolated from a deep-sea hydrothermal field.</title>
        <authorList>
            <person name="Hirayama H."/>
            <person name="Takaki Y."/>
            <person name="Abe M."/>
            <person name="Miyazaki M."/>
            <person name="Uematsu K."/>
            <person name="Matsui Y."/>
            <person name="Takai K."/>
        </authorList>
    </citation>
    <scope>NUCLEOTIDE SEQUENCE [LARGE SCALE GENOMIC DNA]</scope>
    <source>
        <strain evidence="3">IT-9</strain>
    </source>
</reference>
<protein>
    <submittedName>
        <fullName evidence="2">Uncharacterized protein</fullName>
    </submittedName>
</protein>